<dbReference type="eggNOG" id="COG1873">
    <property type="taxonomic scope" value="Bacteria"/>
</dbReference>
<dbReference type="InterPro" id="IPR014238">
    <property type="entry name" value="Spore_YlmC/YmxH"/>
</dbReference>
<dbReference type="HOGENOM" id="CLU_161336_0_1_9"/>
<dbReference type="InterPro" id="IPR027275">
    <property type="entry name" value="PRC-brl_dom"/>
</dbReference>
<dbReference type="OrthoDB" id="6024937at2"/>
<dbReference type="Proteomes" id="UP000029669">
    <property type="component" value="Chromosome"/>
</dbReference>
<sequence>MRLSEFGNKEIVNLTDGRRWGLVEDSDLVIDEETGKILSIIVYESRGLFRGRSGYFEISWDSIRKIGDDMLIVEFEDGKRRFY</sequence>
<feature type="domain" description="PRC-barrel" evidence="1">
    <location>
        <begin position="1"/>
        <end position="75"/>
    </location>
</feature>
<accession>A0A097ARL5</accession>
<evidence type="ECO:0000259" key="1">
    <source>
        <dbReference type="Pfam" id="PF05239"/>
    </source>
</evidence>
<dbReference type="STRING" id="2325.TKV_c13000"/>
<proteinExistence type="predicted"/>
<dbReference type="KEGG" id="tki:TKV_c13000"/>
<dbReference type="EMBL" id="CP009170">
    <property type="protein sequence ID" value="AIS52471.1"/>
    <property type="molecule type" value="Genomic_DNA"/>
</dbReference>
<evidence type="ECO:0000313" key="2">
    <source>
        <dbReference type="EMBL" id="AIS52471.1"/>
    </source>
</evidence>
<dbReference type="RefSeq" id="WP_049685225.1">
    <property type="nucleotide sequence ID" value="NZ_CP009170.1"/>
</dbReference>
<dbReference type="AlphaFoldDB" id="A0A097ARL5"/>
<gene>
    <name evidence="2" type="ORF">TKV_c13000</name>
</gene>
<dbReference type="SUPFAM" id="SSF50346">
    <property type="entry name" value="PRC-barrel domain"/>
    <property type="match status" value="1"/>
</dbReference>
<dbReference type="NCBIfam" id="TIGR02888">
    <property type="entry name" value="spore_YlmC_YmxH"/>
    <property type="match status" value="1"/>
</dbReference>
<keyword evidence="3" id="KW-1185">Reference proteome</keyword>
<dbReference type="Pfam" id="PF05239">
    <property type="entry name" value="PRC"/>
    <property type="match status" value="1"/>
</dbReference>
<dbReference type="Gene3D" id="2.30.30.240">
    <property type="entry name" value="PRC-barrel domain"/>
    <property type="match status" value="1"/>
</dbReference>
<evidence type="ECO:0000313" key="3">
    <source>
        <dbReference type="Proteomes" id="UP000029669"/>
    </source>
</evidence>
<name>A0A097ARL5_THEKI</name>
<reference evidence="3" key="1">
    <citation type="journal article" date="2015" name="Genome Announc.">
        <title>Whole-Genome Sequences of 80 Environmental and Clinical Isolates of Burkholderia pseudomallei.</title>
        <authorList>
            <person name="Johnson S.L."/>
            <person name="Baker A.L."/>
            <person name="Chain P.S."/>
            <person name="Currie B.J."/>
            <person name="Daligault H.E."/>
            <person name="Davenport K.W."/>
            <person name="Davis C.B."/>
            <person name="Inglis T.J."/>
            <person name="Kaestli M."/>
            <person name="Koren S."/>
            <person name="Mayo M."/>
            <person name="Merritt A.J."/>
            <person name="Price E.P."/>
            <person name="Sarovich D.S."/>
            <person name="Warner J."/>
            <person name="Rosovitz M.J."/>
        </authorList>
    </citation>
    <scope>NUCLEOTIDE SEQUENCE [LARGE SCALE GENOMIC DNA]</scope>
    <source>
        <strain evidence="3">DSM 2030</strain>
    </source>
</reference>
<protein>
    <submittedName>
        <fullName evidence="2">Sporulation protein, YlmC/YmxH family</fullName>
    </submittedName>
</protein>
<dbReference type="PANTHER" id="PTHR40061:SF1">
    <property type="entry name" value="SPORULATION PROTEIN YLMC-RELATED"/>
    <property type="match status" value="1"/>
</dbReference>
<organism evidence="2 3">
    <name type="scientific">Thermoanaerobacter kivui</name>
    <name type="common">Acetogenium kivui</name>
    <dbReference type="NCBI Taxonomy" id="2325"/>
    <lineage>
        <taxon>Bacteria</taxon>
        <taxon>Bacillati</taxon>
        <taxon>Bacillota</taxon>
        <taxon>Clostridia</taxon>
        <taxon>Thermoanaerobacterales</taxon>
        <taxon>Thermoanaerobacteraceae</taxon>
        <taxon>Thermoanaerobacter</taxon>
    </lineage>
</organism>
<dbReference type="PANTHER" id="PTHR40061">
    <property type="entry name" value="SPORULATION PROTEIN YLMC-RELATED"/>
    <property type="match status" value="1"/>
</dbReference>
<dbReference type="InterPro" id="IPR011033">
    <property type="entry name" value="PRC_barrel-like_sf"/>
</dbReference>